<organism evidence="1 2">
    <name type="scientific">Photobacterium halotolerans</name>
    <dbReference type="NCBI Taxonomy" id="265726"/>
    <lineage>
        <taxon>Bacteria</taxon>
        <taxon>Pseudomonadati</taxon>
        <taxon>Pseudomonadota</taxon>
        <taxon>Gammaproteobacteria</taxon>
        <taxon>Vibrionales</taxon>
        <taxon>Vibrionaceae</taxon>
        <taxon>Photobacterium</taxon>
    </lineage>
</organism>
<gene>
    <name evidence="1" type="ORF">KY46_12770</name>
</gene>
<dbReference type="OrthoDB" id="5288747at2"/>
<dbReference type="InterPro" id="IPR017746">
    <property type="entry name" value="Cellulose_synthase_operon_BcsQ"/>
</dbReference>
<evidence type="ECO:0000313" key="2">
    <source>
        <dbReference type="Proteomes" id="UP000033633"/>
    </source>
</evidence>
<protein>
    <recommendedName>
        <fullName evidence="3">Cellulose synthase operon protein YhjQ</fullName>
    </recommendedName>
</protein>
<keyword evidence="2" id="KW-1185">Reference proteome</keyword>
<dbReference type="PATRIC" id="fig|265726.11.peg.768"/>
<evidence type="ECO:0000313" key="1">
    <source>
        <dbReference type="EMBL" id="KKC99513.1"/>
    </source>
</evidence>
<dbReference type="EMBL" id="JWYV01000010">
    <property type="protein sequence ID" value="KKC99513.1"/>
    <property type="molecule type" value="Genomic_DNA"/>
</dbReference>
<dbReference type="NCBIfam" id="TIGR03371">
    <property type="entry name" value="cellulose_yhjQ"/>
    <property type="match status" value="1"/>
</dbReference>
<name>A0A0F5VBK8_9GAMM</name>
<proteinExistence type="predicted"/>
<reference evidence="1 2" key="1">
    <citation type="submission" date="2014-12" db="EMBL/GenBank/DDBJ databases">
        <title>Mercury Reductase activity and rhizosphere competence traits in the genome of root associated Photobacterium halotolerans MELD1.</title>
        <authorList>
            <person name="Mathew D.C."/>
            <person name="Huang C.-C."/>
        </authorList>
    </citation>
    <scope>NUCLEOTIDE SEQUENCE [LARGE SCALE GENOMIC DNA]</scope>
    <source>
        <strain evidence="1 2">MELD1</strain>
    </source>
</reference>
<comment type="caution">
    <text evidence="1">The sequence shown here is derived from an EMBL/GenBank/DDBJ whole genome shotgun (WGS) entry which is preliminary data.</text>
</comment>
<dbReference type="InterPro" id="IPR027417">
    <property type="entry name" value="P-loop_NTPase"/>
</dbReference>
<dbReference type="PANTHER" id="PTHR13696">
    <property type="entry name" value="P-LOOP CONTAINING NUCLEOSIDE TRIPHOSPHATE HYDROLASE"/>
    <property type="match status" value="1"/>
</dbReference>
<dbReference type="STRING" id="265726.KY46_12770"/>
<dbReference type="AlphaFoldDB" id="A0A0F5VBK8"/>
<dbReference type="RefSeq" id="WP_046221020.1">
    <property type="nucleotide sequence ID" value="NZ_JWYV01000010.1"/>
</dbReference>
<dbReference type="InterPro" id="IPR050678">
    <property type="entry name" value="DNA_Partitioning_ATPase"/>
</dbReference>
<accession>A0A0F5VBK8</accession>
<sequence length="261" mass="28271">MKRIGILSLRGGAGATTVTANLAQAFVHMQKNVLAVDAVPANLLRLHLGLPLSSVAGWAGHMCANTDWQSAGFESPHGVTFLPFGQLSSQNARQFEANRSHYLAEIIGALGRVDLGDNQDHWQLIHLASSDLMRLEDDALASLFDVVLVVLTPDAASYSVLQDVADIQATINRAAVTAKVRYVLNQYQPETEISRDFMLVMKNELGADLSPVLLHRDIALMDSVANLTTVQSFAPTSQAAKDYQSLAFWCVSQLSALQLVS</sequence>
<dbReference type="SUPFAM" id="SSF52540">
    <property type="entry name" value="P-loop containing nucleoside triphosphate hydrolases"/>
    <property type="match status" value="1"/>
</dbReference>
<evidence type="ECO:0008006" key="3">
    <source>
        <dbReference type="Google" id="ProtNLM"/>
    </source>
</evidence>
<dbReference type="Proteomes" id="UP000033633">
    <property type="component" value="Unassembled WGS sequence"/>
</dbReference>
<dbReference type="PANTHER" id="PTHR13696:SF99">
    <property type="entry name" value="COBYRINIC ACID AC-DIAMIDE SYNTHASE"/>
    <property type="match status" value="1"/>
</dbReference>
<dbReference type="Pfam" id="PF06564">
    <property type="entry name" value="CBP_BcsQ"/>
    <property type="match status" value="1"/>
</dbReference>
<dbReference type="Gene3D" id="3.40.50.300">
    <property type="entry name" value="P-loop containing nucleotide triphosphate hydrolases"/>
    <property type="match status" value="1"/>
</dbReference>